<dbReference type="GO" id="GO:0003735">
    <property type="term" value="F:structural constituent of ribosome"/>
    <property type="evidence" value="ECO:0007669"/>
    <property type="project" value="InterPro"/>
</dbReference>
<organism evidence="9 10">
    <name type="scientific">candidate division Kazan bacterium GW2011_GWB1_52_7</name>
    <dbReference type="NCBI Taxonomy" id="1620414"/>
    <lineage>
        <taxon>Bacteria</taxon>
        <taxon>Bacteria division Kazan-3B-28</taxon>
    </lineage>
</organism>
<dbReference type="SUPFAM" id="SSF55282">
    <property type="entry name" value="RL5-like"/>
    <property type="match status" value="1"/>
</dbReference>
<dbReference type="GO" id="GO:0005840">
    <property type="term" value="C:ribosome"/>
    <property type="evidence" value="ECO:0007669"/>
    <property type="project" value="UniProtKB-KW"/>
</dbReference>
<comment type="similarity">
    <text evidence="1 5 6">Belongs to the universal ribosomal protein uL5 family.</text>
</comment>
<dbReference type="PATRIC" id="fig|1620414.3.peg.272"/>
<name>A0A0G1X6Y0_UNCK3</name>
<keyword evidence="5" id="KW-0694">RNA-binding</keyword>
<dbReference type="Proteomes" id="UP000034913">
    <property type="component" value="Unassembled WGS sequence"/>
</dbReference>
<gene>
    <name evidence="5" type="primary">rplE</name>
    <name evidence="9" type="ORF">VF00_C0002G0041</name>
</gene>
<comment type="caution">
    <text evidence="9">The sequence shown here is derived from an EMBL/GenBank/DDBJ whole genome shotgun (WGS) entry which is preliminary data.</text>
</comment>
<keyword evidence="5" id="KW-0820">tRNA-binding</keyword>
<dbReference type="HAMAP" id="MF_01333_B">
    <property type="entry name" value="Ribosomal_uL5_B"/>
    <property type="match status" value="1"/>
</dbReference>
<dbReference type="InterPro" id="IPR020930">
    <property type="entry name" value="Ribosomal_uL5_bac-type"/>
</dbReference>
<comment type="subunit">
    <text evidence="5">Part of the 50S ribosomal subunit; part of the 5S rRNA/L5/L18/L25 subcomplex. Contacts the 5S rRNA and the P site tRNA. Forms a bridge to the 30S subunit in the 70S ribosome.</text>
</comment>
<dbReference type="EMBL" id="LCRB01000002">
    <property type="protein sequence ID" value="KKW26716.1"/>
    <property type="molecule type" value="Genomic_DNA"/>
</dbReference>
<dbReference type="FunFam" id="3.30.1440.10:FF:000001">
    <property type="entry name" value="50S ribosomal protein L5"/>
    <property type="match status" value="1"/>
</dbReference>
<evidence type="ECO:0000259" key="7">
    <source>
        <dbReference type="Pfam" id="PF00281"/>
    </source>
</evidence>
<keyword evidence="5" id="KW-0699">rRNA-binding</keyword>
<protein>
    <recommendedName>
        <fullName evidence="4 5">Large ribosomal subunit protein uL5</fullName>
    </recommendedName>
</protein>
<dbReference type="InterPro" id="IPR031309">
    <property type="entry name" value="Ribosomal_uL5_C"/>
</dbReference>
<evidence type="ECO:0000256" key="6">
    <source>
        <dbReference type="RuleBase" id="RU003930"/>
    </source>
</evidence>
<reference evidence="9 10" key="1">
    <citation type="journal article" date="2015" name="Nature">
        <title>rRNA introns, odd ribosomes, and small enigmatic genomes across a large radiation of phyla.</title>
        <authorList>
            <person name="Brown C.T."/>
            <person name="Hug L.A."/>
            <person name="Thomas B.C."/>
            <person name="Sharon I."/>
            <person name="Castelle C.J."/>
            <person name="Singh A."/>
            <person name="Wilkins M.J."/>
            <person name="Williams K.H."/>
            <person name="Banfield J.F."/>
        </authorList>
    </citation>
    <scope>NUCLEOTIDE SEQUENCE [LARGE SCALE GENOMIC DNA]</scope>
</reference>
<evidence type="ECO:0000256" key="3">
    <source>
        <dbReference type="ARBA" id="ARBA00023274"/>
    </source>
</evidence>
<evidence type="ECO:0000256" key="1">
    <source>
        <dbReference type="ARBA" id="ARBA00008553"/>
    </source>
</evidence>
<sequence>MSKSNYQNLLPTLKTELGLKSVSAVPKIMKVVVNVGVGKLAGDTKAIGAIADELKRITGQLPVITKAKQSIAGFKVREGDPVGVKITLRGGRMHDFLDKLVQVALPRVRDFQGLNPSAGFDGRGGYTLGLTEHVVFPEIVFENIDKVFSLEISIVTTAKNQDQTRHLLRALGFPFQANVPGKGERI</sequence>
<evidence type="ECO:0000256" key="2">
    <source>
        <dbReference type="ARBA" id="ARBA00022980"/>
    </source>
</evidence>
<keyword evidence="2 5" id="KW-0689">Ribosomal protein</keyword>
<dbReference type="PIRSF" id="PIRSF002161">
    <property type="entry name" value="Ribosomal_L5"/>
    <property type="match status" value="1"/>
</dbReference>
<evidence type="ECO:0000313" key="10">
    <source>
        <dbReference type="Proteomes" id="UP000034913"/>
    </source>
</evidence>
<evidence type="ECO:0000313" key="9">
    <source>
        <dbReference type="EMBL" id="KKW26716.1"/>
    </source>
</evidence>
<evidence type="ECO:0000256" key="4">
    <source>
        <dbReference type="ARBA" id="ARBA00035245"/>
    </source>
</evidence>
<dbReference type="PANTHER" id="PTHR11994">
    <property type="entry name" value="60S RIBOSOMAL PROTEIN L11-RELATED"/>
    <property type="match status" value="1"/>
</dbReference>
<dbReference type="InterPro" id="IPR002132">
    <property type="entry name" value="Ribosomal_uL5"/>
</dbReference>
<proteinExistence type="inferred from homology"/>
<comment type="function">
    <text evidence="5">This is 1 of the proteins that bind and probably mediate the attachment of the 5S RNA into the large ribosomal subunit, where it forms part of the central protuberance. In the 70S ribosome it contacts protein S13 of the 30S subunit (bridge B1b), connecting the 2 subunits; this bridge is implicated in subunit movement. Contacts the P site tRNA; the 5S rRNA and some of its associated proteins might help stabilize positioning of ribosome-bound tRNAs.</text>
</comment>
<dbReference type="NCBIfam" id="NF000585">
    <property type="entry name" value="PRK00010.1"/>
    <property type="match status" value="1"/>
</dbReference>
<evidence type="ECO:0000259" key="8">
    <source>
        <dbReference type="Pfam" id="PF00673"/>
    </source>
</evidence>
<feature type="domain" description="Large ribosomal subunit protein uL5 C-terminal" evidence="8">
    <location>
        <begin position="81"/>
        <end position="175"/>
    </location>
</feature>
<keyword evidence="3 5" id="KW-0687">Ribonucleoprotein</keyword>
<accession>A0A0G1X6Y0</accession>
<dbReference type="Pfam" id="PF00673">
    <property type="entry name" value="Ribosomal_L5_C"/>
    <property type="match status" value="1"/>
</dbReference>
<dbReference type="Gene3D" id="3.30.1440.10">
    <property type="match status" value="1"/>
</dbReference>
<dbReference type="InterPro" id="IPR022803">
    <property type="entry name" value="Ribosomal_uL5_dom_sf"/>
</dbReference>
<dbReference type="GO" id="GO:0019843">
    <property type="term" value="F:rRNA binding"/>
    <property type="evidence" value="ECO:0007669"/>
    <property type="project" value="UniProtKB-UniRule"/>
</dbReference>
<dbReference type="PROSITE" id="PS00358">
    <property type="entry name" value="RIBOSOMAL_L5"/>
    <property type="match status" value="1"/>
</dbReference>
<feature type="domain" description="Large ribosomal subunit protein uL5 N-terminal" evidence="7">
    <location>
        <begin position="23"/>
        <end position="77"/>
    </location>
</feature>
<dbReference type="GO" id="GO:0000049">
    <property type="term" value="F:tRNA binding"/>
    <property type="evidence" value="ECO:0007669"/>
    <property type="project" value="UniProtKB-UniRule"/>
</dbReference>
<dbReference type="GO" id="GO:0006412">
    <property type="term" value="P:translation"/>
    <property type="evidence" value="ECO:0007669"/>
    <property type="project" value="UniProtKB-UniRule"/>
</dbReference>
<dbReference type="Pfam" id="PF00281">
    <property type="entry name" value="Ribosomal_L5"/>
    <property type="match status" value="1"/>
</dbReference>
<dbReference type="InterPro" id="IPR031310">
    <property type="entry name" value="Ribosomal_uL5_N"/>
</dbReference>
<dbReference type="GO" id="GO:1990904">
    <property type="term" value="C:ribonucleoprotein complex"/>
    <property type="evidence" value="ECO:0007669"/>
    <property type="project" value="UniProtKB-KW"/>
</dbReference>
<evidence type="ECO:0000256" key="5">
    <source>
        <dbReference type="HAMAP-Rule" id="MF_01333"/>
    </source>
</evidence>
<dbReference type="InterPro" id="IPR020929">
    <property type="entry name" value="Ribosomal_uL5_CS"/>
</dbReference>
<dbReference type="AlphaFoldDB" id="A0A0G1X6Y0"/>